<accession>A0A3R9KUE3</accession>
<sequence>MMPLLNRVSKADRRRWLAAETLLDLGRVTADWLEDTVGSQPGYQPGYGPDPETEPLIVTLARVNRAGFLTAASQPGMNPCTGYDGATWSQRAAVEGFLEEHRAAALADRARDHGLTVVLHPPAALVRRHRRPLEPWTPVTLREGLVMTGFGGFRTARDLRSSVVGYGGLCSRTAVAAVTHAAQLTIVDLDYRDSSRLWELLDEWADEQGSLIAELDPRRADQRLITQLLAALAATPRATAFVADHAEPTHEQRAVLILNPTGVNSGGAIRWPVHEQDLPLLADVDRAPDLLASALPADQTRSQIIQLLATHAQVLRMPTSWDDPWTTEVRR</sequence>
<dbReference type="Proteomes" id="UP000267081">
    <property type="component" value="Unassembled WGS sequence"/>
</dbReference>
<evidence type="ECO:0000313" key="2">
    <source>
        <dbReference type="EMBL" id="RSD26433.1"/>
    </source>
</evidence>
<dbReference type="AlphaFoldDB" id="A0A3R9KUE3"/>
<evidence type="ECO:0000259" key="1">
    <source>
        <dbReference type="Pfam" id="PF21897"/>
    </source>
</evidence>
<gene>
    <name evidence="2" type="ORF">EIY87_00155</name>
</gene>
<protein>
    <recommendedName>
        <fullName evidence="1">DUF6919 domain-containing protein</fullName>
    </recommendedName>
</protein>
<organism evidence="2 3">
    <name type="scientific">Amycolatopsis eburnea</name>
    <dbReference type="NCBI Taxonomy" id="2267691"/>
    <lineage>
        <taxon>Bacteria</taxon>
        <taxon>Bacillati</taxon>
        <taxon>Actinomycetota</taxon>
        <taxon>Actinomycetes</taxon>
        <taxon>Pseudonocardiales</taxon>
        <taxon>Pseudonocardiaceae</taxon>
        <taxon>Amycolatopsis</taxon>
    </lineage>
</organism>
<dbReference type="Pfam" id="PF21897">
    <property type="entry name" value="DUF6919"/>
    <property type="match status" value="1"/>
</dbReference>
<keyword evidence="3" id="KW-1185">Reference proteome</keyword>
<proteinExistence type="predicted"/>
<name>A0A3R9KUE3_9PSEU</name>
<reference evidence="2 3" key="1">
    <citation type="submission" date="2018-12" db="EMBL/GenBank/DDBJ databases">
        <title>Amycolatopsis eburnea sp. nov. actinomycete associate with arbuscular mycorrhiza fungal spore.</title>
        <authorList>
            <person name="Lumyong S."/>
            <person name="Chaiya L."/>
        </authorList>
    </citation>
    <scope>NUCLEOTIDE SEQUENCE [LARGE SCALE GENOMIC DNA]</scope>
    <source>
        <strain evidence="2 3">GLM-1</strain>
    </source>
</reference>
<dbReference type="EMBL" id="RSEC01000002">
    <property type="protein sequence ID" value="RSD26433.1"/>
    <property type="molecule type" value="Genomic_DNA"/>
</dbReference>
<dbReference type="InterPro" id="IPR054212">
    <property type="entry name" value="DUF6919"/>
</dbReference>
<evidence type="ECO:0000313" key="3">
    <source>
        <dbReference type="Proteomes" id="UP000267081"/>
    </source>
</evidence>
<dbReference type="OrthoDB" id="4195350at2"/>
<comment type="caution">
    <text evidence="2">The sequence shown here is derived from an EMBL/GenBank/DDBJ whole genome shotgun (WGS) entry which is preliminary data.</text>
</comment>
<dbReference type="RefSeq" id="WP_125305565.1">
    <property type="nucleotide sequence ID" value="NZ_RSEC01000002.1"/>
</dbReference>
<feature type="domain" description="DUF6919" evidence="1">
    <location>
        <begin position="12"/>
        <end position="202"/>
    </location>
</feature>